<dbReference type="Gene3D" id="3.10.400.10">
    <property type="entry name" value="Sulfate adenylyltransferase"/>
    <property type="match status" value="1"/>
</dbReference>
<organism evidence="2 3">
    <name type="scientific">Pengzhenrongella frigida</name>
    <dbReference type="NCBI Taxonomy" id="1259133"/>
    <lineage>
        <taxon>Bacteria</taxon>
        <taxon>Bacillati</taxon>
        <taxon>Actinomycetota</taxon>
        <taxon>Actinomycetes</taxon>
        <taxon>Micrococcales</taxon>
        <taxon>Pengzhenrongella</taxon>
    </lineage>
</organism>
<gene>
    <name evidence="2" type="ORF">EUA98_15135</name>
</gene>
<dbReference type="Proteomes" id="UP000293764">
    <property type="component" value="Unassembled WGS sequence"/>
</dbReference>
<dbReference type="AlphaFoldDB" id="A0A4Q5MWZ2"/>
<comment type="caution">
    <text evidence="2">The sequence shown here is derived from an EMBL/GenBank/DDBJ whole genome shotgun (WGS) entry which is preliminary data.</text>
</comment>
<name>A0A4Q5MWZ2_9MICO</name>
<dbReference type="CDD" id="cd06553">
    <property type="entry name" value="ASCH_Ef3133_like"/>
    <property type="match status" value="1"/>
</dbReference>
<reference evidence="2 3" key="1">
    <citation type="submission" date="2019-01" db="EMBL/GenBank/DDBJ databases">
        <title>Novel species of Cellulomonas.</title>
        <authorList>
            <person name="Liu Q."/>
            <person name="Xin Y.-H."/>
        </authorList>
    </citation>
    <scope>NUCLEOTIDE SEQUENCE [LARGE SCALE GENOMIC DNA]</scope>
    <source>
        <strain evidence="2 3">HLT2-17</strain>
    </source>
</reference>
<dbReference type="PANTHER" id="PTHR39203:SF1">
    <property type="entry name" value="CYTOPLASMIC PROTEIN"/>
    <property type="match status" value="1"/>
</dbReference>
<accession>A0A4Q5MWZ2</accession>
<dbReference type="PANTHER" id="PTHR39203">
    <property type="entry name" value="CYTOPLASMIC PROTEIN-RELATED"/>
    <property type="match status" value="1"/>
</dbReference>
<dbReference type="InterPro" id="IPR007374">
    <property type="entry name" value="ASCH_domain"/>
</dbReference>
<evidence type="ECO:0000259" key="1">
    <source>
        <dbReference type="SMART" id="SM01022"/>
    </source>
</evidence>
<dbReference type="SMART" id="SM01022">
    <property type="entry name" value="ASCH"/>
    <property type="match status" value="1"/>
</dbReference>
<feature type="domain" description="ASCH" evidence="1">
    <location>
        <begin position="46"/>
        <end position="164"/>
    </location>
</feature>
<dbReference type="Pfam" id="PF04266">
    <property type="entry name" value="ASCH"/>
    <property type="match status" value="1"/>
</dbReference>
<sequence>MSDEVDLPDGDAVAAFWELARRQVGLGRLGVIVGPSPTESIPPPAWAFGDSPELADGLLAAVLNGTKTACSSGVWEYETATDAQGGTGTEALPQEGDLSIILDGRGHPRALVRTTSVRIAAFAEVDAEFARLEGEDDLSLEAWRIGHQAYFSRSQAAHGVAPVDPAVESSGFDESVQLVLEQFELRYPPRRSPSDDATADHISR</sequence>
<dbReference type="OrthoDB" id="9807542at2"/>
<dbReference type="EMBL" id="SDWW01000041">
    <property type="protein sequence ID" value="RYV50148.1"/>
    <property type="molecule type" value="Genomic_DNA"/>
</dbReference>
<dbReference type="InterPro" id="IPR009326">
    <property type="entry name" value="DUF984"/>
</dbReference>
<dbReference type="SUPFAM" id="SSF88697">
    <property type="entry name" value="PUA domain-like"/>
    <property type="match status" value="1"/>
</dbReference>
<keyword evidence="3" id="KW-1185">Reference proteome</keyword>
<evidence type="ECO:0000313" key="3">
    <source>
        <dbReference type="Proteomes" id="UP000293764"/>
    </source>
</evidence>
<proteinExistence type="predicted"/>
<protein>
    <submittedName>
        <fullName evidence="2">ASCH domain-containing protein</fullName>
    </submittedName>
</protein>
<evidence type="ECO:0000313" key="2">
    <source>
        <dbReference type="EMBL" id="RYV50148.1"/>
    </source>
</evidence>
<dbReference type="InterPro" id="IPR015947">
    <property type="entry name" value="PUA-like_sf"/>
</dbReference>